<dbReference type="EMBL" id="HBIX01002245">
    <property type="protein sequence ID" value="CAE0708945.1"/>
    <property type="molecule type" value="Transcribed_RNA"/>
</dbReference>
<evidence type="ECO:0000313" key="1">
    <source>
        <dbReference type="EMBL" id="CAE0708945.1"/>
    </source>
</evidence>
<protein>
    <submittedName>
        <fullName evidence="1">Uncharacterized protein</fullName>
    </submittedName>
</protein>
<organism evidence="1">
    <name type="scientific">Pseudo-nitzschia australis</name>
    <dbReference type="NCBI Taxonomy" id="44445"/>
    <lineage>
        <taxon>Eukaryota</taxon>
        <taxon>Sar</taxon>
        <taxon>Stramenopiles</taxon>
        <taxon>Ochrophyta</taxon>
        <taxon>Bacillariophyta</taxon>
        <taxon>Bacillariophyceae</taxon>
        <taxon>Bacillariophycidae</taxon>
        <taxon>Bacillariales</taxon>
        <taxon>Bacillariaceae</taxon>
        <taxon>Pseudo-nitzschia</taxon>
    </lineage>
</organism>
<reference evidence="1" key="1">
    <citation type="submission" date="2021-01" db="EMBL/GenBank/DDBJ databases">
        <authorList>
            <person name="Corre E."/>
            <person name="Pelletier E."/>
            <person name="Niang G."/>
            <person name="Scheremetjew M."/>
            <person name="Finn R."/>
            <person name="Kale V."/>
            <person name="Holt S."/>
            <person name="Cochrane G."/>
            <person name="Meng A."/>
            <person name="Brown T."/>
            <person name="Cohen L."/>
        </authorList>
    </citation>
    <scope>NUCLEOTIDE SEQUENCE</scope>
    <source>
        <strain evidence="1">10249 10 AB</strain>
    </source>
</reference>
<proteinExistence type="predicted"/>
<dbReference type="AlphaFoldDB" id="A0A7S4EES4"/>
<gene>
    <name evidence="1" type="ORF">PAUS00366_LOCUS1665</name>
</gene>
<accession>A0A7S4EES4</accession>
<sequence>MLSSRSKKIATATVVLFRRFTTISSWRLFPAYSAVTRRSLSVSIGRTVDNLSSFQAFQGSPKSLVLISHQSDKGKISFRRYLTSSGQNEDLGSNTKSSFSVPMMGTDDDDTIATSDHTGYEKWIRRLYATNMFHPVKLGLENMHILHGLLGSPMDDVSTKVPLPFYDCDSIFWRSVHYFSIDGTTEIHLSNILTLISSPIHYRLSRIEL</sequence>
<name>A0A7S4EES4_9STRA</name>